<protein>
    <submittedName>
        <fullName evidence="1">Uncharacterized protein</fullName>
    </submittedName>
</protein>
<dbReference type="STRING" id="69.GLE_5385"/>
<organism evidence="1 2">
    <name type="scientific">Lysobacter enzymogenes</name>
    <dbReference type="NCBI Taxonomy" id="69"/>
    <lineage>
        <taxon>Bacteria</taxon>
        <taxon>Pseudomonadati</taxon>
        <taxon>Pseudomonadota</taxon>
        <taxon>Gammaproteobacteria</taxon>
        <taxon>Lysobacterales</taxon>
        <taxon>Lysobacteraceae</taxon>
        <taxon>Lysobacter</taxon>
    </lineage>
</organism>
<proteinExistence type="predicted"/>
<dbReference type="PATRIC" id="fig|69.6.peg.5300"/>
<sequence length="125" mass="14119">MASELRGYRIYDDGAVEELGPVPTARLGELLTQAQAAIPRRAYGIGLYRDRRDFLEAHPRGQDEFAFRSDRLHRDSLLSRLSGRDAGLAFEVHGVEQAVAVFVCYAGLPRDAFERKAEDFPKPRR</sequence>
<dbReference type="OrthoDB" id="6028328at2"/>
<gene>
    <name evidence="1" type="ORF">GLE_5385</name>
</gene>
<accession>A0A0S2DPY7</accession>
<dbReference type="KEGG" id="lez:GLE_5385"/>
<name>A0A0S2DPY7_LYSEN</name>
<reference evidence="1 2" key="1">
    <citation type="submission" date="2015-11" db="EMBL/GenBank/DDBJ databases">
        <title>Genome sequences of Lysobacter enzymogenes strain C3 and Lysobacter antibioticus ATCC 29479.</title>
        <authorList>
            <person name="Kobayashi D.Y."/>
        </authorList>
    </citation>
    <scope>NUCLEOTIDE SEQUENCE [LARGE SCALE GENOMIC DNA]</scope>
    <source>
        <strain evidence="1 2">C3</strain>
    </source>
</reference>
<dbReference type="EMBL" id="CP013140">
    <property type="protein sequence ID" value="ALN60726.1"/>
    <property type="molecule type" value="Genomic_DNA"/>
</dbReference>
<dbReference type="Proteomes" id="UP000061569">
    <property type="component" value="Chromosome"/>
</dbReference>
<dbReference type="AlphaFoldDB" id="A0A0S2DPY7"/>
<evidence type="ECO:0000313" key="1">
    <source>
        <dbReference type="EMBL" id="ALN60726.1"/>
    </source>
</evidence>
<evidence type="ECO:0000313" key="2">
    <source>
        <dbReference type="Proteomes" id="UP000061569"/>
    </source>
</evidence>